<name>A0A142B6L2_9GAMM</name>
<evidence type="ECO:0000259" key="3">
    <source>
        <dbReference type="PROSITE" id="PS50977"/>
    </source>
</evidence>
<evidence type="ECO:0000313" key="4">
    <source>
        <dbReference type="EMBL" id="AMO54388.1"/>
    </source>
</evidence>
<dbReference type="GO" id="GO:0003677">
    <property type="term" value="F:DNA binding"/>
    <property type="evidence" value="ECO:0007669"/>
    <property type="project" value="UniProtKB-UniRule"/>
</dbReference>
<dbReference type="InterPro" id="IPR036271">
    <property type="entry name" value="Tet_transcr_reg_TetR-rel_C_sf"/>
</dbReference>
<dbReference type="GO" id="GO:0045892">
    <property type="term" value="P:negative regulation of DNA-templated transcription"/>
    <property type="evidence" value="ECO:0007669"/>
    <property type="project" value="InterPro"/>
</dbReference>
<dbReference type="SUPFAM" id="SSF46689">
    <property type="entry name" value="Homeodomain-like"/>
    <property type="match status" value="1"/>
</dbReference>
<dbReference type="Pfam" id="PF08362">
    <property type="entry name" value="TetR_C_3"/>
    <property type="match status" value="1"/>
</dbReference>
<dbReference type="STRING" id="570277.EZMO1_0116"/>
<dbReference type="EMBL" id="CP013251">
    <property type="protein sequence ID" value="AMO54388.1"/>
    <property type="molecule type" value="Genomic_DNA"/>
</dbReference>
<evidence type="ECO:0000256" key="2">
    <source>
        <dbReference type="PROSITE-ProRule" id="PRU00335"/>
    </source>
</evidence>
<keyword evidence="1 2" id="KW-0238">DNA-binding</keyword>
<dbReference type="AlphaFoldDB" id="A0A142B6L2"/>
<evidence type="ECO:0000256" key="1">
    <source>
        <dbReference type="ARBA" id="ARBA00023125"/>
    </source>
</evidence>
<accession>A0A142B6L2</accession>
<organism evidence="4 5">
    <name type="scientific">Endozoicomonas montiporae CL-33</name>
    <dbReference type="NCBI Taxonomy" id="570277"/>
    <lineage>
        <taxon>Bacteria</taxon>
        <taxon>Pseudomonadati</taxon>
        <taxon>Pseudomonadota</taxon>
        <taxon>Gammaproteobacteria</taxon>
        <taxon>Oceanospirillales</taxon>
        <taxon>Endozoicomonadaceae</taxon>
        <taxon>Endozoicomonas</taxon>
    </lineage>
</organism>
<reference evidence="4 5" key="1">
    <citation type="journal article" date="2016" name="Front. Microbiol.">
        <title>Genomic Insight into the Host-Endosymbiont Relationship of Endozoicomonas montiporae CL-33(T) with its Coral Host.</title>
        <authorList>
            <person name="Ding J.-Y."/>
            <person name="Shiu J.-H."/>
            <person name="Chen W.-M."/>
            <person name="Chiang Y.-R."/>
            <person name="Tang S.-L."/>
        </authorList>
    </citation>
    <scope>NUCLEOTIDE SEQUENCE [LARGE SCALE GENOMIC DNA]</scope>
    <source>
        <strain evidence="4 5">CL-33</strain>
    </source>
</reference>
<dbReference type="PROSITE" id="PS50977">
    <property type="entry name" value="HTH_TETR_2"/>
    <property type="match status" value="1"/>
</dbReference>
<dbReference type="PRINTS" id="PR00455">
    <property type="entry name" value="HTHTETR"/>
</dbReference>
<dbReference type="InterPro" id="IPR009057">
    <property type="entry name" value="Homeodomain-like_sf"/>
</dbReference>
<dbReference type="Gene3D" id="1.10.10.60">
    <property type="entry name" value="Homeodomain-like"/>
    <property type="match status" value="1"/>
</dbReference>
<protein>
    <submittedName>
        <fullName evidence="4">TetR family transcriptional regulator</fullName>
    </submittedName>
</protein>
<dbReference type="Gene3D" id="1.10.357.10">
    <property type="entry name" value="Tetracycline Repressor, domain 2"/>
    <property type="match status" value="1"/>
</dbReference>
<feature type="domain" description="HTH tetR-type" evidence="3">
    <location>
        <begin position="24"/>
        <end position="84"/>
    </location>
</feature>
<proteinExistence type="predicted"/>
<dbReference type="PANTHER" id="PTHR30328:SF54">
    <property type="entry name" value="HTH-TYPE TRANSCRIPTIONAL REPRESSOR SCO4008"/>
    <property type="match status" value="1"/>
</dbReference>
<sequence length="219" mass="24595">MVPVMQSSASTIGHTGIKTSRVRQKNIQVILKAAEDEFVISGFKGASIRDIANRAGLPKANVHYYFNSKMDLYSAVLSHIMDLWEAVFSGLNPDDDPASALRQYINAKMQYCLAHSNASRIFSSEIIHGGQHLREHFKHFKDWIDEKSKVIQAWIEQGKMDPVDPLHLLFTIWATTQYYVDYNPQVACVVGKEELSEEDIQAATDHLCNLVIKGCGVKA</sequence>
<dbReference type="Pfam" id="PF00440">
    <property type="entry name" value="TetR_N"/>
    <property type="match status" value="1"/>
</dbReference>
<dbReference type="KEGG" id="emp:EZMO1_0116"/>
<dbReference type="InterPro" id="IPR013573">
    <property type="entry name" value="Tscrpt_reg_YcdC_C"/>
</dbReference>
<dbReference type="PANTHER" id="PTHR30328">
    <property type="entry name" value="TRANSCRIPTIONAL REPRESSOR"/>
    <property type="match status" value="1"/>
</dbReference>
<evidence type="ECO:0000313" key="5">
    <source>
        <dbReference type="Proteomes" id="UP000071065"/>
    </source>
</evidence>
<dbReference type="Proteomes" id="UP000071065">
    <property type="component" value="Chromosome"/>
</dbReference>
<gene>
    <name evidence="4" type="primary">rutR</name>
    <name evidence="4" type="ORF">EZMO1_0116</name>
</gene>
<dbReference type="SUPFAM" id="SSF48498">
    <property type="entry name" value="Tetracyclin repressor-like, C-terminal domain"/>
    <property type="match status" value="1"/>
</dbReference>
<dbReference type="InterPro" id="IPR050109">
    <property type="entry name" value="HTH-type_TetR-like_transc_reg"/>
</dbReference>
<feature type="DNA-binding region" description="H-T-H motif" evidence="2">
    <location>
        <begin position="47"/>
        <end position="66"/>
    </location>
</feature>
<dbReference type="PATRIC" id="fig|570277.3.peg.120"/>
<dbReference type="InterPro" id="IPR001647">
    <property type="entry name" value="HTH_TetR"/>
</dbReference>